<accession>A0A5N5LTD0</accession>
<feature type="domain" description="TLDc" evidence="1">
    <location>
        <begin position="81"/>
        <end position="242"/>
    </location>
</feature>
<dbReference type="EMBL" id="VFJC01000017">
    <property type="protein sequence ID" value="KAB5546035.1"/>
    <property type="molecule type" value="Genomic_DNA"/>
</dbReference>
<reference evidence="2 3" key="1">
    <citation type="submission" date="2019-06" db="EMBL/GenBank/DDBJ databases">
        <title>A chromosome-scale genome assembly of the striped catfish, Pangasianodon hypophthalmus.</title>
        <authorList>
            <person name="Wen M."/>
            <person name="Zahm M."/>
            <person name="Roques C."/>
            <person name="Cabau C."/>
            <person name="Klopp C."/>
            <person name="Donnadieu C."/>
            <person name="Jouanno E."/>
            <person name="Avarre J.-C."/>
            <person name="Campet M."/>
            <person name="Ha T.T.T."/>
            <person name="Dugue R."/>
            <person name="Lampietro C."/>
            <person name="Louis A."/>
            <person name="Herpin A."/>
            <person name="Echchiki A."/>
            <person name="Berthelot C."/>
            <person name="Parey E."/>
            <person name="Roest-Crollius H."/>
            <person name="Braasch I."/>
            <person name="Postlethwait J."/>
            <person name="Bobe J."/>
            <person name="Montfort J."/>
            <person name="Bouchez O."/>
            <person name="Begum T."/>
            <person name="Schartl M."/>
            <person name="Guiguen Y."/>
        </authorList>
    </citation>
    <scope>NUCLEOTIDE SEQUENCE [LARGE SCALE GENOMIC DNA]</scope>
    <source>
        <strain evidence="2 3">Indonesia</strain>
        <tissue evidence="2">Blood</tissue>
    </source>
</reference>
<proteinExistence type="predicted"/>
<gene>
    <name evidence="2" type="ORF">PHYPO_G00067440</name>
</gene>
<evidence type="ECO:0000313" key="2">
    <source>
        <dbReference type="EMBL" id="KAB5546035.1"/>
    </source>
</evidence>
<evidence type="ECO:0000259" key="1">
    <source>
        <dbReference type="PROSITE" id="PS51886"/>
    </source>
</evidence>
<dbReference type="AlphaFoldDB" id="A0A5N5LTD0"/>
<dbReference type="PROSITE" id="PS51886">
    <property type="entry name" value="TLDC"/>
    <property type="match status" value="1"/>
</dbReference>
<dbReference type="SMART" id="SM00584">
    <property type="entry name" value="TLDc"/>
    <property type="match status" value="1"/>
</dbReference>
<dbReference type="PANTHER" id="PTHR23354">
    <property type="entry name" value="NUCLEOLAR PROTEIN 7/ESTROGEN RECEPTOR COACTIVATOR-RELATED"/>
    <property type="match status" value="1"/>
</dbReference>
<dbReference type="PANTHER" id="PTHR23354:SF65">
    <property type="entry name" value="TLD DOMAIN-CONTAINING PROTEIN 2"/>
    <property type="match status" value="1"/>
</dbReference>
<organism evidence="2 3">
    <name type="scientific">Pangasianodon hypophthalmus</name>
    <name type="common">Striped catfish</name>
    <name type="synonym">Helicophagus hypophthalmus</name>
    <dbReference type="NCBI Taxonomy" id="310915"/>
    <lineage>
        <taxon>Eukaryota</taxon>
        <taxon>Metazoa</taxon>
        <taxon>Chordata</taxon>
        <taxon>Craniata</taxon>
        <taxon>Vertebrata</taxon>
        <taxon>Euteleostomi</taxon>
        <taxon>Actinopterygii</taxon>
        <taxon>Neopterygii</taxon>
        <taxon>Teleostei</taxon>
        <taxon>Ostariophysi</taxon>
        <taxon>Siluriformes</taxon>
        <taxon>Pangasiidae</taxon>
        <taxon>Pangasianodon</taxon>
    </lineage>
</organism>
<protein>
    <recommendedName>
        <fullName evidence="1">TLDc domain-containing protein</fullName>
    </recommendedName>
</protein>
<dbReference type="OrthoDB" id="26679at2759"/>
<name>A0A5N5LTD0_PANHP</name>
<comment type="caution">
    <text evidence="2">The sequence shown here is derived from an EMBL/GenBank/DDBJ whole genome shotgun (WGS) entry which is preliminary data.</text>
</comment>
<keyword evidence="3" id="KW-1185">Reference proteome</keyword>
<dbReference type="GO" id="GO:0006979">
    <property type="term" value="P:response to oxidative stress"/>
    <property type="evidence" value="ECO:0007669"/>
    <property type="project" value="TreeGrafter"/>
</dbReference>
<dbReference type="GO" id="GO:0005634">
    <property type="term" value="C:nucleus"/>
    <property type="evidence" value="ECO:0007669"/>
    <property type="project" value="TreeGrafter"/>
</dbReference>
<dbReference type="InterPro" id="IPR006571">
    <property type="entry name" value="TLDc_dom"/>
</dbReference>
<sequence length="242" mass="27545">MLKSLRYQFKMSRLSKGESCSIWFEGSVEDEEDDDEDFHMVEVQDECTDGQKLENECTFWDVPRLLGLEGITSNITSEDSKVLSITQIQQLSHSLPATLRLCEWMLTYRTQSHGSSLRTLYRTTNKLDTCMIVLVKDTYGQVFGAVCSAPLRVSSTYYGTGQTFLFSFSPHLQVYKWTGINSYFIKGSVDSLVFGGGLGRFGLWLHGDLLRGRSQRCETFDNDVLSSEEDFIINELEVWALV</sequence>
<dbReference type="Pfam" id="PF07534">
    <property type="entry name" value="TLD"/>
    <property type="match status" value="1"/>
</dbReference>
<dbReference type="Proteomes" id="UP000327468">
    <property type="component" value="Chromosome 16"/>
</dbReference>
<evidence type="ECO:0000313" key="3">
    <source>
        <dbReference type="Proteomes" id="UP000327468"/>
    </source>
</evidence>